<gene>
    <name evidence="2" type="ORF">CALVIDRAFT_361827</name>
</gene>
<accession>A0A167H7U7</accession>
<dbReference type="EMBL" id="KV417325">
    <property type="protein sequence ID" value="KZO91335.1"/>
    <property type="molecule type" value="Genomic_DNA"/>
</dbReference>
<sequence length="198" mass="21280">MRPCAGCRSSRAAGHPKRTTATASYRPRTPVRRFWNEKPHHRWEKKRCAYSDNANRFMSSCTVGRGWDVSCTHVNNQSLCPQGLEGEAHPVDSRLLDIDGGTGSDTGAVGIGLSGKGEIGLNGRFTIFPSTSAPPLKKGNERDSRSPNPSVRALIGAEMPELLALPNARRGAASPLAAAGAESHGRLCTLSSCYPRRQ</sequence>
<feature type="region of interest" description="Disordered" evidence="1">
    <location>
        <begin position="1"/>
        <end position="27"/>
    </location>
</feature>
<dbReference type="AlphaFoldDB" id="A0A167H7U7"/>
<dbReference type="Proteomes" id="UP000076738">
    <property type="component" value="Unassembled WGS sequence"/>
</dbReference>
<keyword evidence="3" id="KW-1185">Reference proteome</keyword>
<name>A0A167H7U7_CALVF</name>
<feature type="region of interest" description="Disordered" evidence="1">
    <location>
        <begin position="130"/>
        <end position="150"/>
    </location>
</feature>
<evidence type="ECO:0000313" key="3">
    <source>
        <dbReference type="Proteomes" id="UP000076738"/>
    </source>
</evidence>
<proteinExistence type="predicted"/>
<reference evidence="2 3" key="1">
    <citation type="journal article" date="2016" name="Mol. Biol. Evol.">
        <title>Comparative Genomics of Early-Diverging Mushroom-Forming Fungi Provides Insights into the Origins of Lignocellulose Decay Capabilities.</title>
        <authorList>
            <person name="Nagy L.G."/>
            <person name="Riley R."/>
            <person name="Tritt A."/>
            <person name="Adam C."/>
            <person name="Daum C."/>
            <person name="Floudas D."/>
            <person name="Sun H."/>
            <person name="Yadav J.S."/>
            <person name="Pangilinan J."/>
            <person name="Larsson K.H."/>
            <person name="Matsuura K."/>
            <person name="Barry K."/>
            <person name="Labutti K."/>
            <person name="Kuo R."/>
            <person name="Ohm R.A."/>
            <person name="Bhattacharya S.S."/>
            <person name="Shirouzu T."/>
            <person name="Yoshinaga Y."/>
            <person name="Martin F.M."/>
            <person name="Grigoriev I.V."/>
            <person name="Hibbett D.S."/>
        </authorList>
    </citation>
    <scope>NUCLEOTIDE SEQUENCE [LARGE SCALE GENOMIC DNA]</scope>
    <source>
        <strain evidence="2 3">TUFC12733</strain>
    </source>
</reference>
<evidence type="ECO:0000313" key="2">
    <source>
        <dbReference type="EMBL" id="KZO91335.1"/>
    </source>
</evidence>
<organism evidence="2 3">
    <name type="scientific">Calocera viscosa (strain TUFC12733)</name>
    <dbReference type="NCBI Taxonomy" id="1330018"/>
    <lineage>
        <taxon>Eukaryota</taxon>
        <taxon>Fungi</taxon>
        <taxon>Dikarya</taxon>
        <taxon>Basidiomycota</taxon>
        <taxon>Agaricomycotina</taxon>
        <taxon>Dacrymycetes</taxon>
        <taxon>Dacrymycetales</taxon>
        <taxon>Dacrymycetaceae</taxon>
        <taxon>Calocera</taxon>
    </lineage>
</organism>
<evidence type="ECO:0000256" key="1">
    <source>
        <dbReference type="SAM" id="MobiDB-lite"/>
    </source>
</evidence>
<protein>
    <submittedName>
        <fullName evidence="2">Uncharacterized protein</fullName>
    </submittedName>
</protein>